<dbReference type="PANTHER" id="PTHR30547">
    <property type="entry name" value="UNCHARACTERIZED PROTEIN YHCG-RELATED"/>
    <property type="match status" value="1"/>
</dbReference>
<dbReference type="OMA" id="REIGWSH"/>
<evidence type="ECO:0000259" key="2">
    <source>
        <dbReference type="Pfam" id="PF17761"/>
    </source>
</evidence>
<evidence type="ECO:0000313" key="4">
    <source>
        <dbReference type="Proteomes" id="UP000600774"/>
    </source>
</evidence>
<dbReference type="InterPro" id="IPR041527">
    <property type="entry name" value="YhcG_N"/>
</dbReference>
<accession>A0A832SDM6</accession>
<dbReference type="GO" id="GO:0003676">
    <property type="term" value="F:nucleic acid binding"/>
    <property type="evidence" value="ECO:0007669"/>
    <property type="project" value="InterPro"/>
</dbReference>
<dbReference type="Proteomes" id="UP000600774">
    <property type="component" value="Unassembled WGS sequence"/>
</dbReference>
<dbReference type="Pfam" id="PF06250">
    <property type="entry name" value="YhcG_C"/>
    <property type="match status" value="1"/>
</dbReference>
<dbReference type="PANTHER" id="PTHR30547:SF5">
    <property type="entry name" value="NUCLEASE YHCG-RELATED"/>
    <property type="match status" value="1"/>
</dbReference>
<protein>
    <submittedName>
        <fullName evidence="3">DUF1016 domain-containing protein</fullName>
    </submittedName>
</protein>
<dbReference type="AlphaFoldDB" id="A0A832SDM6"/>
<gene>
    <name evidence="3" type="ORF">HA338_01265</name>
</gene>
<feature type="domain" description="YhcG PDDEXK nuclease" evidence="1">
    <location>
        <begin position="186"/>
        <end position="331"/>
    </location>
</feature>
<dbReference type="InterPro" id="IPR009362">
    <property type="entry name" value="YhcG_C"/>
</dbReference>
<feature type="domain" description="YhcG N-terminal" evidence="2">
    <location>
        <begin position="21"/>
        <end position="157"/>
    </location>
</feature>
<dbReference type="Gene3D" id="3.40.1350.10">
    <property type="match status" value="1"/>
</dbReference>
<dbReference type="EMBL" id="DUJU01000013">
    <property type="protein sequence ID" value="HIH92709.1"/>
    <property type="molecule type" value="Genomic_DNA"/>
</dbReference>
<evidence type="ECO:0000259" key="1">
    <source>
        <dbReference type="Pfam" id="PF06250"/>
    </source>
</evidence>
<proteinExistence type="predicted"/>
<name>A0A832SDM6_9EURY</name>
<comment type="caution">
    <text evidence="3">The sequence shown here is derived from an EMBL/GenBank/DDBJ whole genome shotgun (WGS) entry which is preliminary data.</text>
</comment>
<dbReference type="InterPro" id="IPR011856">
    <property type="entry name" value="tRNA_endonuc-like_dom_sf"/>
</dbReference>
<evidence type="ECO:0000313" key="3">
    <source>
        <dbReference type="EMBL" id="HIH92709.1"/>
    </source>
</evidence>
<dbReference type="GeneID" id="1474301"/>
<reference evidence="3" key="1">
    <citation type="journal article" date="2020" name="bioRxiv">
        <title>A rank-normalized archaeal taxonomy based on genome phylogeny resolves widespread incomplete and uneven classifications.</title>
        <authorList>
            <person name="Rinke C."/>
            <person name="Chuvochina M."/>
            <person name="Mussig A.J."/>
            <person name="Chaumeil P.-A."/>
            <person name="Waite D.W."/>
            <person name="Whitman W.B."/>
            <person name="Parks D.H."/>
            <person name="Hugenholtz P."/>
        </authorList>
    </citation>
    <scope>NUCLEOTIDE SEQUENCE</scope>
    <source>
        <strain evidence="3">UBA8876</strain>
    </source>
</reference>
<dbReference type="RefSeq" id="WP_011022383.1">
    <property type="nucleotide sequence ID" value="NZ_DUJU01000013.1"/>
</dbReference>
<organism evidence="3 4">
    <name type="scientific">Methanosarcina acetivorans</name>
    <dbReference type="NCBI Taxonomy" id="2214"/>
    <lineage>
        <taxon>Archaea</taxon>
        <taxon>Methanobacteriati</taxon>
        <taxon>Methanobacteriota</taxon>
        <taxon>Stenosarchaea group</taxon>
        <taxon>Methanomicrobia</taxon>
        <taxon>Methanosarcinales</taxon>
        <taxon>Methanosarcinaceae</taxon>
        <taxon>Methanosarcina</taxon>
    </lineage>
</organism>
<dbReference type="InterPro" id="IPR053148">
    <property type="entry name" value="PD-DEXK-like_domain"/>
</dbReference>
<dbReference type="Pfam" id="PF17761">
    <property type="entry name" value="DUF1016_N"/>
    <property type="match status" value="1"/>
</dbReference>
<sequence>MSRKDSQELGPASNNSLLLEDIRHMIEATRSAVATTVNAGLTTLYWNIGKRIHEEILKGERAEYGQEIVASLGRELATEYGNGFSEKNLRRMIQFAEVFPEEKIVAALRRQLSWTHFKTLIPIEDLLKRDFYAEMCRVERWSTRTLQERIDSMLYERTAISRKPEEVIRHELANLREQDQLTPELVFRDPHVLDFLGLKDLYLEKDLEDAILRELEFFLLELGVGSAFVARQRRTQIDDEDFYIDSLFYHRSLHRLIATDLKFGNFRAEFKGQMELYLRWLDKYERQPGEESPLGIILCAGKKEEQIELLELNRFGIHVAEYLTELLPRELLAERLQHAVKRTKAFSVRLFLPGGDPDGVKTVEKSNWKVKRMVIKISLFIGACSRPEFRATSFWKFWAV</sequence>